<organism evidence="2 3">
    <name type="scientific">Fusarium equiseti</name>
    <name type="common">Fusarium scirpi</name>
    <dbReference type="NCBI Taxonomy" id="61235"/>
    <lineage>
        <taxon>Eukaryota</taxon>
        <taxon>Fungi</taxon>
        <taxon>Dikarya</taxon>
        <taxon>Ascomycota</taxon>
        <taxon>Pezizomycotina</taxon>
        <taxon>Sordariomycetes</taxon>
        <taxon>Hypocreomycetidae</taxon>
        <taxon>Hypocreales</taxon>
        <taxon>Nectriaceae</taxon>
        <taxon>Fusarium</taxon>
        <taxon>Fusarium incarnatum-equiseti species complex</taxon>
    </lineage>
</organism>
<dbReference type="Proteomes" id="UP001152024">
    <property type="component" value="Unassembled WGS sequence"/>
</dbReference>
<evidence type="ECO:0000313" key="2">
    <source>
        <dbReference type="EMBL" id="KAJ4115422.1"/>
    </source>
</evidence>
<evidence type="ECO:0000256" key="1">
    <source>
        <dbReference type="SAM" id="SignalP"/>
    </source>
</evidence>
<keyword evidence="3" id="KW-1185">Reference proteome</keyword>
<dbReference type="EMBL" id="JAOQBH010000027">
    <property type="protein sequence ID" value="KAJ4115422.1"/>
    <property type="molecule type" value="Genomic_DNA"/>
</dbReference>
<accession>A0ABQ8QY53</accession>
<proteinExistence type="predicted"/>
<evidence type="ECO:0000313" key="3">
    <source>
        <dbReference type="Proteomes" id="UP001152024"/>
    </source>
</evidence>
<reference evidence="2" key="1">
    <citation type="submission" date="2022-09" db="EMBL/GenBank/DDBJ databases">
        <title>Fusarium specimens isolated from Avocado Roots.</title>
        <authorList>
            <person name="Stajich J."/>
            <person name="Roper C."/>
            <person name="Heimlech-Rivalta G."/>
        </authorList>
    </citation>
    <scope>NUCLEOTIDE SEQUENCE</scope>
    <source>
        <strain evidence="2">CF00095</strain>
    </source>
</reference>
<keyword evidence="1" id="KW-0732">Signal</keyword>
<gene>
    <name evidence="2" type="ORF">NW768_011274</name>
</gene>
<dbReference type="Gene3D" id="2.60.120.260">
    <property type="entry name" value="Galactose-binding domain-like"/>
    <property type="match status" value="1"/>
</dbReference>
<evidence type="ECO:0008006" key="4">
    <source>
        <dbReference type="Google" id="ProtNLM"/>
    </source>
</evidence>
<sequence>MRWVSFVAVISAATLPVVSARPRCRPEKKTTTSEVTPLSDTTTLTSIATGDIYTTTTTALEISVTHATTTLDSSTAIIETTTATIPETSTDLDSATTAEISTIDPTTTAAATITQAAEPVLYIKNGGFEDQPNTAWSVQNSGIKTDPAKASSGSNYIQYDVVNSFATGVNKISQNIQGLSTERLYRLSFSSVVFSNPAVFRESSTICVIQGNLDIMRLAQWRLDFDNLDQYKANFVNFTPNTENAVLALSLRCSDGKVVTISTGIDNISIVDIGPKLVG</sequence>
<protein>
    <recommendedName>
        <fullName evidence="4">CBM-cenC domain-containing protein</fullName>
    </recommendedName>
</protein>
<feature type="chain" id="PRO_5045985800" description="CBM-cenC domain-containing protein" evidence="1">
    <location>
        <begin position="21"/>
        <end position="279"/>
    </location>
</feature>
<name>A0ABQ8QY53_FUSEQ</name>
<feature type="signal peptide" evidence="1">
    <location>
        <begin position="1"/>
        <end position="20"/>
    </location>
</feature>
<comment type="caution">
    <text evidence="2">The sequence shown here is derived from an EMBL/GenBank/DDBJ whole genome shotgun (WGS) entry which is preliminary data.</text>
</comment>